<evidence type="ECO:0000313" key="1">
    <source>
        <dbReference type="EMBL" id="KAH7233022.1"/>
    </source>
</evidence>
<keyword evidence="2" id="KW-1185">Reference proteome</keyword>
<dbReference type="OrthoDB" id="3558762at2759"/>
<reference evidence="1" key="1">
    <citation type="journal article" date="2021" name="Nat. Commun.">
        <title>Genetic determinants of endophytism in the Arabidopsis root mycobiome.</title>
        <authorList>
            <person name="Mesny F."/>
            <person name="Miyauchi S."/>
            <person name="Thiergart T."/>
            <person name="Pickel B."/>
            <person name="Atanasova L."/>
            <person name="Karlsson M."/>
            <person name="Huettel B."/>
            <person name="Barry K.W."/>
            <person name="Haridas S."/>
            <person name="Chen C."/>
            <person name="Bauer D."/>
            <person name="Andreopoulos W."/>
            <person name="Pangilinan J."/>
            <person name="LaButti K."/>
            <person name="Riley R."/>
            <person name="Lipzen A."/>
            <person name="Clum A."/>
            <person name="Drula E."/>
            <person name="Henrissat B."/>
            <person name="Kohler A."/>
            <person name="Grigoriev I.V."/>
            <person name="Martin F.M."/>
            <person name="Hacquard S."/>
        </authorList>
    </citation>
    <scope>NUCLEOTIDE SEQUENCE</scope>
    <source>
        <strain evidence="1">MPI-SDFR-AT-0068</strain>
    </source>
</reference>
<sequence length="135" mass="15237">MTDSIAKEAADVFEKGNHYYLDNAEVLVYGLNDATTLAVQHVCDNGTESYARKILNWPNGPLEKPHIFKVDAQDGKLRNVDDCKRRFVNQLCELFQSSPPYDLPIYPHAFVVVDMEKVQNNEAVTLVVVHESDGQ</sequence>
<comment type="caution">
    <text evidence="1">The sequence shown here is derived from an EMBL/GenBank/DDBJ whole genome shotgun (WGS) entry which is preliminary data.</text>
</comment>
<dbReference type="EMBL" id="JAGPXF010000008">
    <property type="protein sequence ID" value="KAH7233022.1"/>
    <property type="molecule type" value="Genomic_DNA"/>
</dbReference>
<protein>
    <submittedName>
        <fullName evidence="1">Uncharacterized protein</fullName>
    </submittedName>
</protein>
<name>A0A8K0RLJ6_9HYPO</name>
<evidence type="ECO:0000313" key="2">
    <source>
        <dbReference type="Proteomes" id="UP000813427"/>
    </source>
</evidence>
<dbReference type="AlphaFoldDB" id="A0A8K0RLJ6"/>
<gene>
    <name evidence="1" type="ORF">BKA59DRAFT_313888</name>
</gene>
<dbReference type="Proteomes" id="UP000813427">
    <property type="component" value="Unassembled WGS sequence"/>
</dbReference>
<accession>A0A8K0RLJ6</accession>
<organism evidence="1 2">
    <name type="scientific">Fusarium tricinctum</name>
    <dbReference type="NCBI Taxonomy" id="61284"/>
    <lineage>
        <taxon>Eukaryota</taxon>
        <taxon>Fungi</taxon>
        <taxon>Dikarya</taxon>
        <taxon>Ascomycota</taxon>
        <taxon>Pezizomycotina</taxon>
        <taxon>Sordariomycetes</taxon>
        <taxon>Hypocreomycetidae</taxon>
        <taxon>Hypocreales</taxon>
        <taxon>Nectriaceae</taxon>
        <taxon>Fusarium</taxon>
        <taxon>Fusarium tricinctum species complex</taxon>
    </lineage>
</organism>
<proteinExistence type="predicted"/>